<dbReference type="PROSITE" id="PS51257">
    <property type="entry name" value="PROKAR_LIPOPROTEIN"/>
    <property type="match status" value="1"/>
</dbReference>
<accession>A0ABT0NDI1</accession>
<dbReference type="Proteomes" id="UP001202831">
    <property type="component" value="Unassembled WGS sequence"/>
</dbReference>
<evidence type="ECO:0008006" key="3">
    <source>
        <dbReference type="Google" id="ProtNLM"/>
    </source>
</evidence>
<comment type="caution">
    <text evidence="1">The sequence shown here is derived from an EMBL/GenBank/DDBJ whole genome shotgun (WGS) entry which is preliminary data.</text>
</comment>
<gene>
    <name evidence="1" type="ORF">L2725_22510</name>
</gene>
<protein>
    <recommendedName>
        <fullName evidence="3">Lipoprotein</fullName>
    </recommendedName>
</protein>
<sequence>MGKKLSTSLMLLAALLVTGCQVNKRVLSPISLEEAHTAFSSQAAVPVSETGFCDNAADLTSTTNKRLGMLPGQTLMLDFGEYQSPTRVMRVGDGVQNLVIESYVSTKSDQAFLFYPVITALDENRQNIGQLKPRYEFEFVDNVLSNHFTLPENARYLLVHTSPEYVGMSFSESSPRVMHTYSEPTGIAMGLSIALGRYFPSLGTSFSHTADYANFQFSNIGHIKLML</sequence>
<keyword evidence="2" id="KW-1185">Reference proteome</keyword>
<evidence type="ECO:0000313" key="1">
    <source>
        <dbReference type="EMBL" id="MCL2916514.1"/>
    </source>
</evidence>
<dbReference type="EMBL" id="JAKIKT010000016">
    <property type="protein sequence ID" value="MCL2916514.1"/>
    <property type="molecule type" value="Genomic_DNA"/>
</dbReference>
<reference evidence="1 2" key="1">
    <citation type="submission" date="2022-01" db="EMBL/GenBank/DDBJ databases">
        <title>Whole genome-based taxonomy of the Shewanellaceae.</title>
        <authorList>
            <person name="Martin-Rodriguez A.J."/>
        </authorList>
    </citation>
    <scope>NUCLEOTIDE SEQUENCE [LARGE SCALE GENOMIC DNA]</scope>
    <source>
        <strain evidence="1 2">DSM 21332</strain>
    </source>
</reference>
<evidence type="ECO:0000313" key="2">
    <source>
        <dbReference type="Proteomes" id="UP001202831"/>
    </source>
</evidence>
<proteinExistence type="predicted"/>
<name>A0ABT0NDI1_9GAMM</name>
<organism evidence="1 2">
    <name type="scientific">Shewanella corallii</name>
    <dbReference type="NCBI Taxonomy" id="560080"/>
    <lineage>
        <taxon>Bacteria</taxon>
        <taxon>Pseudomonadati</taxon>
        <taxon>Pseudomonadota</taxon>
        <taxon>Gammaproteobacteria</taxon>
        <taxon>Alteromonadales</taxon>
        <taxon>Shewanellaceae</taxon>
        <taxon>Shewanella</taxon>
    </lineage>
</organism>
<dbReference type="RefSeq" id="WP_249251050.1">
    <property type="nucleotide sequence ID" value="NZ_JAKIKT010000016.1"/>
</dbReference>